<dbReference type="InterPro" id="IPR052619">
    <property type="entry name" value="Phage_lysozyme-like"/>
</dbReference>
<dbReference type="PANTHER" id="PTHR37406:SF1">
    <property type="entry name" value="T4-TYPE LYSOZYME 1-RELATED"/>
    <property type="match status" value="1"/>
</dbReference>
<keyword evidence="2 3" id="KW-0081">Bacteriolytic enzyme</keyword>
<keyword evidence="5" id="KW-1185">Reference proteome</keyword>
<accession>A0A553JK98</accession>
<dbReference type="GO" id="GO:0031640">
    <property type="term" value="P:killing of cells of another organism"/>
    <property type="evidence" value="ECO:0007669"/>
    <property type="project" value="UniProtKB-KW"/>
</dbReference>
<sequence length="129" mass="14674">MLIKHEGMVLKSYRCTAGKNTIGVGRNLDDAGISQEEALLLLANDIERLELRLTCRLPWIVKLPEPQQLVLLNMAFNLGVGGLLKFKNMLTALERQDIRSTQHEMLNSRWARQVGYRCDDLVKLVANKE</sequence>
<name>A0A553JK98_SHEHA</name>
<dbReference type="Pfam" id="PF00959">
    <property type="entry name" value="Phage_lysozyme"/>
    <property type="match status" value="1"/>
</dbReference>
<dbReference type="EC" id="3.2.1.17" evidence="3"/>
<gene>
    <name evidence="4" type="ORF">FN961_18595</name>
</gene>
<keyword evidence="3" id="KW-0326">Glycosidase</keyword>
<dbReference type="Gene3D" id="1.10.530.40">
    <property type="match status" value="1"/>
</dbReference>
<evidence type="ECO:0000313" key="5">
    <source>
        <dbReference type="Proteomes" id="UP000318126"/>
    </source>
</evidence>
<dbReference type="OrthoDB" id="9091992at2"/>
<dbReference type="GO" id="GO:0009253">
    <property type="term" value="P:peptidoglycan catabolic process"/>
    <property type="evidence" value="ECO:0007669"/>
    <property type="project" value="InterPro"/>
</dbReference>
<keyword evidence="1 3" id="KW-0929">Antimicrobial</keyword>
<evidence type="ECO:0000313" key="4">
    <source>
        <dbReference type="EMBL" id="TRY12866.1"/>
    </source>
</evidence>
<evidence type="ECO:0000256" key="1">
    <source>
        <dbReference type="ARBA" id="ARBA00022529"/>
    </source>
</evidence>
<dbReference type="InterPro" id="IPR023346">
    <property type="entry name" value="Lysozyme-like_dom_sf"/>
</dbReference>
<proteinExistence type="inferred from homology"/>
<dbReference type="EMBL" id="VKGK01000026">
    <property type="protein sequence ID" value="TRY12866.1"/>
    <property type="molecule type" value="Genomic_DNA"/>
</dbReference>
<dbReference type="Proteomes" id="UP000318126">
    <property type="component" value="Unassembled WGS sequence"/>
</dbReference>
<dbReference type="InterPro" id="IPR002196">
    <property type="entry name" value="Glyco_hydro_24"/>
</dbReference>
<comment type="catalytic activity">
    <reaction evidence="3">
        <text>Hydrolysis of (1-&gt;4)-beta-linkages between N-acetylmuramic acid and N-acetyl-D-glucosamine residues in a peptidoglycan and between N-acetyl-D-glucosamine residues in chitodextrins.</text>
        <dbReference type="EC" id="3.2.1.17"/>
    </reaction>
</comment>
<comment type="caution">
    <text evidence="4">The sequence shown here is derived from an EMBL/GenBank/DDBJ whole genome shotgun (WGS) entry which is preliminary data.</text>
</comment>
<dbReference type="PANTHER" id="PTHR37406">
    <property type="entry name" value="T4-TYPE LYSOZYME 1-RELATED"/>
    <property type="match status" value="1"/>
</dbReference>
<reference evidence="5" key="1">
    <citation type="submission" date="2019-07" db="EMBL/GenBank/DDBJ databases">
        <title>Shewanella sp. YLB-08 draft genomic sequence.</title>
        <authorList>
            <person name="Yu L."/>
        </authorList>
    </citation>
    <scope>NUCLEOTIDE SEQUENCE [LARGE SCALE GENOMIC DNA]</scope>
    <source>
        <strain evidence="5">JCM 20706</strain>
    </source>
</reference>
<organism evidence="4 5">
    <name type="scientific">Shewanella hanedai</name>
    <name type="common">Alteromonas hanedai</name>
    <dbReference type="NCBI Taxonomy" id="25"/>
    <lineage>
        <taxon>Bacteria</taxon>
        <taxon>Pseudomonadati</taxon>
        <taxon>Pseudomonadota</taxon>
        <taxon>Gammaproteobacteria</taxon>
        <taxon>Alteromonadales</taxon>
        <taxon>Shewanellaceae</taxon>
        <taxon>Shewanella</taxon>
    </lineage>
</organism>
<evidence type="ECO:0000256" key="3">
    <source>
        <dbReference type="RuleBase" id="RU003788"/>
    </source>
</evidence>
<dbReference type="GO" id="GO:0003796">
    <property type="term" value="F:lysozyme activity"/>
    <property type="evidence" value="ECO:0007669"/>
    <property type="project" value="UniProtKB-EC"/>
</dbReference>
<dbReference type="GO" id="GO:0016998">
    <property type="term" value="P:cell wall macromolecule catabolic process"/>
    <property type="evidence" value="ECO:0007669"/>
    <property type="project" value="InterPro"/>
</dbReference>
<dbReference type="SUPFAM" id="SSF53955">
    <property type="entry name" value="Lysozyme-like"/>
    <property type="match status" value="1"/>
</dbReference>
<comment type="similarity">
    <text evidence="3">Belongs to the glycosyl hydrolase 24 family.</text>
</comment>
<dbReference type="GO" id="GO:0042742">
    <property type="term" value="P:defense response to bacterium"/>
    <property type="evidence" value="ECO:0007669"/>
    <property type="project" value="UniProtKB-KW"/>
</dbReference>
<dbReference type="AlphaFoldDB" id="A0A553JK98"/>
<evidence type="ECO:0000256" key="2">
    <source>
        <dbReference type="ARBA" id="ARBA00022638"/>
    </source>
</evidence>
<keyword evidence="3" id="KW-0378">Hydrolase</keyword>
<dbReference type="InterPro" id="IPR023347">
    <property type="entry name" value="Lysozyme_dom_sf"/>
</dbReference>
<protein>
    <recommendedName>
        <fullName evidence="3">Lysozyme</fullName>
        <ecNumber evidence="3">3.2.1.17</ecNumber>
    </recommendedName>
</protein>